<feature type="transmembrane region" description="Helical" evidence="10">
    <location>
        <begin position="52"/>
        <end position="71"/>
    </location>
</feature>
<evidence type="ECO:0000256" key="2">
    <source>
        <dbReference type="ARBA" id="ARBA00008220"/>
    </source>
</evidence>
<evidence type="ECO:0000256" key="4">
    <source>
        <dbReference type="ARBA" id="ARBA00022475"/>
    </source>
</evidence>
<dbReference type="InterPro" id="IPR050367">
    <property type="entry name" value="APC_superfamily"/>
</dbReference>
<dbReference type="PANTHER" id="PTHR42770">
    <property type="entry name" value="AMINO ACID TRANSPORTER-RELATED"/>
    <property type="match status" value="1"/>
</dbReference>
<evidence type="ECO:0000313" key="11">
    <source>
        <dbReference type="EMBL" id="QEX22902.1"/>
    </source>
</evidence>
<evidence type="ECO:0000256" key="5">
    <source>
        <dbReference type="ARBA" id="ARBA00022692"/>
    </source>
</evidence>
<keyword evidence="3" id="KW-0813">Transport</keyword>
<feature type="transmembrane region" description="Helical" evidence="10">
    <location>
        <begin position="346"/>
        <end position="366"/>
    </location>
</feature>
<evidence type="ECO:0000256" key="1">
    <source>
        <dbReference type="ARBA" id="ARBA00004651"/>
    </source>
</evidence>
<feature type="transmembrane region" description="Helical" evidence="10">
    <location>
        <begin position="114"/>
        <end position="131"/>
    </location>
</feature>
<dbReference type="GO" id="GO:0005886">
    <property type="term" value="C:plasma membrane"/>
    <property type="evidence" value="ECO:0007669"/>
    <property type="project" value="UniProtKB-SubCell"/>
</dbReference>
<keyword evidence="5 10" id="KW-0812">Transmembrane</keyword>
<evidence type="ECO:0000256" key="6">
    <source>
        <dbReference type="ARBA" id="ARBA00022970"/>
    </source>
</evidence>
<comment type="similarity">
    <text evidence="2">Belongs to the amino acid-polyamine-organocation (APC) superfamily. Basic amino acid/polyamine antiporter (APA) (TC 2.A.3.2) family.</text>
</comment>
<keyword evidence="4" id="KW-1003">Cell membrane</keyword>
<dbReference type="InterPro" id="IPR022461">
    <property type="entry name" value="Arg/Orn_antiprt_ArcD"/>
</dbReference>
<dbReference type="Gene3D" id="1.20.1740.10">
    <property type="entry name" value="Amino acid/polyamine transporter I"/>
    <property type="match status" value="1"/>
</dbReference>
<proteinExistence type="inferred from homology"/>
<dbReference type="EMBL" id="CP042582">
    <property type="protein sequence ID" value="QEX22902.1"/>
    <property type="molecule type" value="Genomic_DNA"/>
</dbReference>
<feature type="transmembrane region" description="Helical" evidence="10">
    <location>
        <begin position="248"/>
        <end position="272"/>
    </location>
</feature>
<feature type="transmembrane region" description="Helical" evidence="10">
    <location>
        <begin position="137"/>
        <end position="155"/>
    </location>
</feature>
<dbReference type="NCBIfam" id="TIGR03810">
    <property type="entry name" value="arg_ornith_anti"/>
    <property type="match status" value="1"/>
</dbReference>
<dbReference type="GO" id="GO:1903826">
    <property type="term" value="P:L-arginine transmembrane transport"/>
    <property type="evidence" value="ECO:0007669"/>
    <property type="project" value="InterPro"/>
</dbReference>
<organism evidence="11 12">
    <name type="scientific">Hypericibacter adhaerens</name>
    <dbReference type="NCBI Taxonomy" id="2602016"/>
    <lineage>
        <taxon>Bacteria</taxon>
        <taxon>Pseudomonadati</taxon>
        <taxon>Pseudomonadota</taxon>
        <taxon>Alphaproteobacteria</taxon>
        <taxon>Rhodospirillales</taxon>
        <taxon>Dongiaceae</taxon>
        <taxon>Hypericibacter</taxon>
    </lineage>
</organism>
<comment type="subcellular location">
    <subcellularLocation>
        <location evidence="1">Cell membrane</location>
        <topology evidence="1">Multi-pass membrane protein</topology>
    </subcellularLocation>
</comment>
<evidence type="ECO:0000256" key="10">
    <source>
        <dbReference type="SAM" id="Phobius"/>
    </source>
</evidence>
<dbReference type="OrthoDB" id="3185104at2"/>
<feature type="transmembrane region" description="Helical" evidence="10">
    <location>
        <begin position="292"/>
        <end position="325"/>
    </location>
</feature>
<keyword evidence="8 10" id="KW-0472">Membrane</keyword>
<sequence length="491" mass="51994">MATTVQTVDAPAKPADHKLTLAPLIALVVGSMIGGGVFNLPSDMSKGASPGAIIIGWLVTGIGMLMLAFVYQDLAVRKPDLNAGPYAYAKAGFGPFIGFNSAWGYWISAFLGNVAYAVAIFSALSYFIPLFGSGNNLPSIIAASVGVWAIHFLVLKGIRQAAFINVITTISKLVPIFLFLLVAIIAFHWNKFTFNFWGQPDAAGQGGLGSIMDQVKSTMLVTVWVFIGIEGASVYSSRAARRSDVGRATVLGFVGCLGIYALVSLLSTGILSQPELAGLKVPSMAGVFEPLVGAWGSALINLGLIVSVGGAYLAWTLLCAEIPFVCGRDGTFPKWFAAENSNGSPINSLWVTNGLIQLFLILSYFSESAYQFFYFIASVAILPPYVFSGAYALKLALTGEGYKPGEKGRGAQIIVGAVATIYGVWLVYAAGLQYLLMCAVLFAPGILVYAKARREQGGRIFSGVETIIAIALVALALLAAWLMWTGEISPL</sequence>
<evidence type="ECO:0000256" key="8">
    <source>
        <dbReference type="ARBA" id="ARBA00023136"/>
    </source>
</evidence>
<dbReference type="Proteomes" id="UP000325797">
    <property type="component" value="Chromosome"/>
</dbReference>
<accession>A0A5J6MYP3</accession>
<dbReference type="Pfam" id="PF13520">
    <property type="entry name" value="AA_permease_2"/>
    <property type="match status" value="1"/>
</dbReference>
<keyword evidence="12" id="KW-1185">Reference proteome</keyword>
<feature type="transmembrane region" description="Helical" evidence="10">
    <location>
        <begin position="20"/>
        <end position="40"/>
    </location>
</feature>
<evidence type="ECO:0000256" key="9">
    <source>
        <dbReference type="NCBIfam" id="TIGR03810"/>
    </source>
</evidence>
<dbReference type="PANTHER" id="PTHR42770:SF4">
    <property type="entry name" value="ARGININE_ORNITHINE ANTIPORTER-RELATED"/>
    <property type="match status" value="1"/>
</dbReference>
<gene>
    <name evidence="11" type="ORF">FRZ61_28360</name>
</gene>
<feature type="transmembrane region" description="Helical" evidence="10">
    <location>
        <begin position="434"/>
        <end position="452"/>
    </location>
</feature>
<dbReference type="GO" id="GO:0006527">
    <property type="term" value="P:L-arginine catabolic process"/>
    <property type="evidence" value="ECO:0007669"/>
    <property type="project" value="UniProtKB-UniRule"/>
</dbReference>
<feature type="transmembrane region" description="Helical" evidence="10">
    <location>
        <begin position="218"/>
        <end position="236"/>
    </location>
</feature>
<feature type="transmembrane region" description="Helical" evidence="10">
    <location>
        <begin position="86"/>
        <end position="107"/>
    </location>
</feature>
<keyword evidence="7 10" id="KW-1133">Transmembrane helix</keyword>
<dbReference type="GO" id="GO:0043858">
    <property type="term" value="F:arginine:ornithine antiporter activity"/>
    <property type="evidence" value="ECO:0007669"/>
    <property type="project" value="UniProtKB-UniRule"/>
</dbReference>
<dbReference type="PIRSF" id="PIRSF006060">
    <property type="entry name" value="AA_transporter"/>
    <property type="match status" value="1"/>
</dbReference>
<dbReference type="NCBIfam" id="TIGR00905">
    <property type="entry name" value="2A0302"/>
    <property type="match status" value="1"/>
</dbReference>
<feature type="transmembrane region" description="Helical" evidence="10">
    <location>
        <begin position="464"/>
        <end position="484"/>
    </location>
</feature>
<evidence type="ECO:0000256" key="7">
    <source>
        <dbReference type="ARBA" id="ARBA00022989"/>
    </source>
</evidence>
<dbReference type="InterPro" id="IPR002293">
    <property type="entry name" value="AA/rel_permease1"/>
</dbReference>
<evidence type="ECO:0000313" key="12">
    <source>
        <dbReference type="Proteomes" id="UP000325797"/>
    </source>
</evidence>
<evidence type="ECO:0000256" key="3">
    <source>
        <dbReference type="ARBA" id="ARBA00022448"/>
    </source>
</evidence>
<reference evidence="11 12" key="1">
    <citation type="submission" date="2019-08" db="EMBL/GenBank/DDBJ databases">
        <title>Hyperibacter terrae gen. nov., sp. nov. and Hyperibacter viscosus sp. nov., two new members in the family Rhodospirillaceae isolated from the rhizosphere of Hypericum perforatum.</title>
        <authorList>
            <person name="Noviana Z."/>
        </authorList>
    </citation>
    <scope>NUCLEOTIDE SEQUENCE [LARGE SCALE GENOMIC DNA]</scope>
    <source>
        <strain evidence="11 12">R5959</strain>
    </source>
</reference>
<protein>
    <recommendedName>
        <fullName evidence="9">Arginine-ornithine antiporter</fullName>
    </recommendedName>
</protein>
<feature type="transmembrane region" description="Helical" evidence="10">
    <location>
        <begin position="409"/>
        <end position="428"/>
    </location>
</feature>
<dbReference type="AlphaFoldDB" id="A0A5J6MYP3"/>
<feature type="transmembrane region" description="Helical" evidence="10">
    <location>
        <begin position="372"/>
        <end position="397"/>
    </location>
</feature>
<dbReference type="KEGG" id="hadh:FRZ61_28360"/>
<name>A0A5J6MYP3_9PROT</name>
<feature type="transmembrane region" description="Helical" evidence="10">
    <location>
        <begin position="162"/>
        <end position="189"/>
    </location>
</feature>
<dbReference type="RefSeq" id="WP_151118344.1">
    <property type="nucleotide sequence ID" value="NZ_CP042582.1"/>
</dbReference>
<keyword evidence="6" id="KW-0029">Amino-acid transport</keyword>
<dbReference type="InterPro" id="IPR004754">
    <property type="entry name" value="Amino_acid_antiprt"/>
</dbReference>